<reference evidence="1 2" key="1">
    <citation type="journal article" date="2011" name="PLoS Pathog.">
        <title>Endophytic Life Strategies Decoded by Genome and Transcriptome Analyses of the Mutualistic Root Symbiont Piriformospora indica.</title>
        <authorList>
            <person name="Zuccaro A."/>
            <person name="Lahrmann U."/>
            <person name="Guldener U."/>
            <person name="Langen G."/>
            <person name="Pfiffi S."/>
            <person name="Biedenkopf D."/>
            <person name="Wong P."/>
            <person name="Samans B."/>
            <person name="Grimm C."/>
            <person name="Basiewicz M."/>
            <person name="Murat C."/>
            <person name="Martin F."/>
            <person name="Kogel K.H."/>
        </authorList>
    </citation>
    <scope>NUCLEOTIDE SEQUENCE [LARGE SCALE GENOMIC DNA]</scope>
    <source>
        <strain evidence="1 2">DSM 11827</strain>
    </source>
</reference>
<dbReference type="InParanoid" id="G4TUY3"/>
<evidence type="ECO:0000313" key="2">
    <source>
        <dbReference type="Proteomes" id="UP000007148"/>
    </source>
</evidence>
<protein>
    <submittedName>
        <fullName evidence="1">Uncharacterized protein</fullName>
    </submittedName>
</protein>
<accession>G4TUY3</accession>
<name>G4TUY3_SERID</name>
<keyword evidence="2" id="KW-1185">Reference proteome</keyword>
<organism evidence="1 2">
    <name type="scientific">Serendipita indica (strain DSM 11827)</name>
    <name type="common">Root endophyte fungus</name>
    <name type="synonym">Piriformospora indica</name>
    <dbReference type="NCBI Taxonomy" id="1109443"/>
    <lineage>
        <taxon>Eukaryota</taxon>
        <taxon>Fungi</taxon>
        <taxon>Dikarya</taxon>
        <taxon>Basidiomycota</taxon>
        <taxon>Agaricomycotina</taxon>
        <taxon>Agaricomycetes</taxon>
        <taxon>Sebacinales</taxon>
        <taxon>Serendipitaceae</taxon>
        <taxon>Serendipita</taxon>
    </lineage>
</organism>
<dbReference type="EMBL" id="CAFZ01000401">
    <property type="protein sequence ID" value="CCA75126.1"/>
    <property type="molecule type" value="Genomic_DNA"/>
</dbReference>
<dbReference type="AlphaFoldDB" id="G4TUY3"/>
<dbReference type="HOGENOM" id="CLU_2655401_0_0_1"/>
<evidence type="ECO:0000313" key="1">
    <source>
        <dbReference type="EMBL" id="CCA75126.1"/>
    </source>
</evidence>
<dbReference type="Proteomes" id="UP000007148">
    <property type="component" value="Unassembled WGS sequence"/>
</dbReference>
<comment type="caution">
    <text evidence="1">The sequence shown here is derived from an EMBL/GenBank/DDBJ whole genome shotgun (WGS) entry which is preliminary data.</text>
</comment>
<proteinExistence type="predicted"/>
<sequence>MPGSSLVLAKICVFGADSFSTGPMEHCSNGIRRILPMYGRPCLIFNDESIASTASIDSILDNIGKNHACRAQRQTS</sequence>
<gene>
    <name evidence="1" type="ORF">PIIN_09110</name>
</gene>